<gene>
    <name evidence="4" type="ORF">SCLAV_4851</name>
</gene>
<feature type="compositionally biased region" description="Acidic residues" evidence="1">
    <location>
        <begin position="57"/>
        <end position="70"/>
    </location>
</feature>
<keyword evidence="2" id="KW-1133">Transmembrane helix</keyword>
<keyword evidence="2" id="KW-0472">Membrane</keyword>
<dbReference type="OrthoDB" id="186919at2"/>
<evidence type="ECO:0000313" key="5">
    <source>
        <dbReference type="Proteomes" id="UP000002357"/>
    </source>
</evidence>
<dbReference type="STRING" id="1901.BB341_04670"/>
<dbReference type="GeneID" id="93728704"/>
<feature type="transmembrane region" description="Helical" evidence="2">
    <location>
        <begin position="271"/>
        <end position="292"/>
    </location>
</feature>
<dbReference type="RefSeq" id="WP_003962202.1">
    <property type="nucleotide sequence ID" value="NZ_CM000913.1"/>
</dbReference>
<evidence type="ECO:0000256" key="2">
    <source>
        <dbReference type="SAM" id="Phobius"/>
    </source>
</evidence>
<sequence length="318" mass="33066">MDARRGAAALTLVVAMAVTGCAGGSEKQVDGADPGVARSEGSRAAVEAQRAAPEAEGAADTEDTASEAADEAAPAQGEHIVRTAELEIRVPSVPRALKAARAAAEEAGGDVSEESTTGEEEPGGMYSSLVLRVPEDRYDAVLTRLAGAGKLLNRSARAEDVTEEVVDVRSRLATQRASVERVRKLMDRAGKLTDVVALEEQLGKRQADLEALLAKEKSLKDRTTLATITLSLQEEAEKDGTGDGDGPGFLDALGGGWDALVTSSRWTGAGIGAALPFAAVLGAAFAVWRWALRPVLRSRARRAADAVSAGERRGSAPE</sequence>
<dbReference type="eggNOG" id="COG1579">
    <property type="taxonomic scope" value="Bacteria"/>
</dbReference>
<reference evidence="4 5" key="1">
    <citation type="journal article" date="2010" name="Genome Biol. Evol.">
        <title>The sequence of a 1.8-mb bacterial linear plasmid reveals a rich evolutionary reservoir of secondary metabolic pathways.</title>
        <authorList>
            <person name="Medema M.H."/>
            <person name="Trefzer A."/>
            <person name="Kovalchuk A."/>
            <person name="van den Berg M."/>
            <person name="Mueller U."/>
            <person name="Heijne W."/>
            <person name="Wu L."/>
            <person name="Alam M.T."/>
            <person name="Ronning C.M."/>
            <person name="Nierman W.C."/>
            <person name="Bovenberg R.A.L."/>
            <person name="Breitling R."/>
            <person name="Takano E."/>
        </authorList>
    </citation>
    <scope>NUCLEOTIDE SEQUENCE [LARGE SCALE GENOMIC DNA]</scope>
    <source>
        <strain evidence="5">ATCC 27064 / DSM 738 / JCM 4710 / NBRC 13307 / NCIMB 12785 / NRRL 3585 / VKM Ac-602</strain>
    </source>
</reference>
<dbReference type="EMBL" id="CM000913">
    <property type="protein sequence ID" value="EFG09924.1"/>
    <property type="molecule type" value="Genomic_DNA"/>
</dbReference>
<feature type="compositionally biased region" description="Low complexity" evidence="1">
    <location>
        <begin position="44"/>
        <end position="56"/>
    </location>
</feature>
<keyword evidence="2" id="KW-0812">Transmembrane</keyword>
<feature type="domain" description="DUF4349" evidence="3">
    <location>
        <begin position="79"/>
        <end position="289"/>
    </location>
</feature>
<keyword evidence="5" id="KW-1185">Reference proteome</keyword>
<dbReference type="Proteomes" id="UP000002357">
    <property type="component" value="Chromosome"/>
</dbReference>
<evidence type="ECO:0000256" key="1">
    <source>
        <dbReference type="SAM" id="MobiDB-lite"/>
    </source>
</evidence>
<accession>E2PVT4</accession>
<evidence type="ECO:0000313" key="4">
    <source>
        <dbReference type="EMBL" id="EFG09924.1"/>
    </source>
</evidence>
<feature type="region of interest" description="Disordered" evidence="1">
    <location>
        <begin position="23"/>
        <end position="76"/>
    </location>
</feature>
<organism evidence="4 5">
    <name type="scientific">Streptomyces clavuligerus</name>
    <dbReference type="NCBI Taxonomy" id="1901"/>
    <lineage>
        <taxon>Bacteria</taxon>
        <taxon>Bacillati</taxon>
        <taxon>Actinomycetota</taxon>
        <taxon>Actinomycetes</taxon>
        <taxon>Kitasatosporales</taxon>
        <taxon>Streptomycetaceae</taxon>
        <taxon>Streptomyces</taxon>
    </lineage>
</organism>
<name>E2PVT4_STRCL</name>
<dbReference type="Pfam" id="PF14257">
    <property type="entry name" value="DUF4349"/>
    <property type="match status" value="1"/>
</dbReference>
<keyword evidence="4" id="KW-0449">Lipoprotein</keyword>
<dbReference type="KEGG" id="sclf:BB341_04670"/>
<protein>
    <submittedName>
        <fullName evidence="4">Lipoprotein</fullName>
    </submittedName>
</protein>
<dbReference type="PROSITE" id="PS51257">
    <property type="entry name" value="PROKAR_LIPOPROTEIN"/>
    <property type="match status" value="1"/>
</dbReference>
<proteinExistence type="predicted"/>
<dbReference type="AlphaFoldDB" id="E2PVT4"/>
<evidence type="ECO:0000259" key="3">
    <source>
        <dbReference type="Pfam" id="PF14257"/>
    </source>
</evidence>
<dbReference type="InterPro" id="IPR025645">
    <property type="entry name" value="DUF4349"/>
</dbReference>
<feature type="compositionally biased region" description="Acidic residues" evidence="1">
    <location>
        <begin position="107"/>
        <end position="122"/>
    </location>
</feature>
<feature type="region of interest" description="Disordered" evidence="1">
    <location>
        <begin position="104"/>
        <end position="124"/>
    </location>
</feature>